<dbReference type="KEGG" id="slau:SLA_6516"/>
<dbReference type="AlphaFoldDB" id="A0A169PDE6"/>
<accession>A0A169PDE6</accession>
<organism evidence="1 2">
    <name type="scientific">Streptomyces laurentii</name>
    <dbReference type="NCBI Taxonomy" id="39478"/>
    <lineage>
        <taxon>Bacteria</taxon>
        <taxon>Bacillati</taxon>
        <taxon>Actinomycetota</taxon>
        <taxon>Actinomycetes</taxon>
        <taxon>Kitasatosporales</taxon>
        <taxon>Streptomycetaceae</taxon>
        <taxon>Streptomyces</taxon>
    </lineage>
</organism>
<name>A0A169PDE6_STRLU</name>
<gene>
    <name evidence="1" type="ORF">SLA_6516</name>
</gene>
<keyword evidence="2" id="KW-1185">Reference proteome</keyword>
<protein>
    <submittedName>
        <fullName evidence="1">Uncharacterized protein</fullName>
    </submittedName>
</protein>
<evidence type="ECO:0000313" key="1">
    <source>
        <dbReference type="EMBL" id="BAU87382.1"/>
    </source>
</evidence>
<sequence>MIKEFGKDGHPVVTTAMAAYSLSMKPFSFRSWARRHGMTAADYRRAVESTGRPPPSGVSPTCADLPRIIGSMAQVVRHGDQPSGWPCALVS</sequence>
<dbReference type="Proteomes" id="UP000217676">
    <property type="component" value="Chromosome"/>
</dbReference>
<dbReference type="EMBL" id="AP017424">
    <property type="protein sequence ID" value="BAU87382.1"/>
    <property type="molecule type" value="Genomic_DNA"/>
</dbReference>
<proteinExistence type="predicted"/>
<evidence type="ECO:0000313" key="2">
    <source>
        <dbReference type="Proteomes" id="UP000217676"/>
    </source>
</evidence>
<reference evidence="1 2" key="1">
    <citation type="journal article" date="2016" name="Genome Announc.">
        <title>Complete Genome Sequence of Thiostrepton-Producing Streptomyces laurentii ATCC 31255.</title>
        <authorList>
            <person name="Doi K."/>
            <person name="Fujino Y."/>
            <person name="Nagayoshi Y."/>
            <person name="Ohshima T."/>
            <person name="Ogata S."/>
        </authorList>
    </citation>
    <scope>NUCLEOTIDE SEQUENCE [LARGE SCALE GENOMIC DNA]</scope>
    <source>
        <strain evidence="1 2">ATCC 31255</strain>
    </source>
</reference>